<name>A0A645GZQ0_9ZZZZ</name>
<reference evidence="1" key="1">
    <citation type="submission" date="2019-08" db="EMBL/GenBank/DDBJ databases">
        <authorList>
            <person name="Kucharzyk K."/>
            <person name="Murdoch R.W."/>
            <person name="Higgins S."/>
            <person name="Loffler F."/>
        </authorList>
    </citation>
    <scope>NUCLEOTIDE SEQUENCE</scope>
</reference>
<gene>
    <name evidence="1" type="ORF">SDC9_179694</name>
</gene>
<comment type="caution">
    <text evidence="1">The sequence shown here is derived from an EMBL/GenBank/DDBJ whole genome shotgun (WGS) entry which is preliminary data.</text>
</comment>
<accession>A0A645GZQ0</accession>
<proteinExistence type="predicted"/>
<sequence length="99" mass="11446">MMALFGRNVDLPFVRNATHSELFIELLFLKLVGAFRKNKLTRLGRYLSVVMMREFFSGVNNVRDIAKKSLHPDERRCAVVNHYKGLNDYCSVPILRSSL</sequence>
<evidence type="ECO:0000313" key="1">
    <source>
        <dbReference type="EMBL" id="MPN32218.1"/>
    </source>
</evidence>
<dbReference type="AlphaFoldDB" id="A0A645GZQ0"/>
<dbReference type="EMBL" id="VSSQ01084097">
    <property type="protein sequence ID" value="MPN32218.1"/>
    <property type="molecule type" value="Genomic_DNA"/>
</dbReference>
<organism evidence="1">
    <name type="scientific">bioreactor metagenome</name>
    <dbReference type="NCBI Taxonomy" id="1076179"/>
    <lineage>
        <taxon>unclassified sequences</taxon>
        <taxon>metagenomes</taxon>
        <taxon>ecological metagenomes</taxon>
    </lineage>
</organism>
<protein>
    <submittedName>
        <fullName evidence="1">Uncharacterized protein</fullName>
    </submittedName>
</protein>